<name>A0ABQ6CR68_9HYPH</name>
<dbReference type="Gene3D" id="1.10.260.40">
    <property type="entry name" value="lambda repressor-like DNA-binding domains"/>
    <property type="match status" value="1"/>
</dbReference>
<accession>A0ABQ6CR68</accession>
<comment type="caution">
    <text evidence="1">The sequence shown here is derived from an EMBL/GenBank/DDBJ whole genome shotgun (WGS) entry which is preliminary data.</text>
</comment>
<evidence type="ECO:0000313" key="2">
    <source>
        <dbReference type="Proteomes" id="UP001156882"/>
    </source>
</evidence>
<reference evidence="2" key="1">
    <citation type="journal article" date="2019" name="Int. J. Syst. Evol. Microbiol.">
        <title>The Global Catalogue of Microorganisms (GCM) 10K type strain sequencing project: providing services to taxonomists for standard genome sequencing and annotation.</title>
        <authorList>
            <consortium name="The Broad Institute Genomics Platform"/>
            <consortium name="The Broad Institute Genome Sequencing Center for Infectious Disease"/>
            <person name="Wu L."/>
            <person name="Ma J."/>
        </authorList>
    </citation>
    <scope>NUCLEOTIDE SEQUENCE [LARGE SCALE GENOMIC DNA]</scope>
    <source>
        <strain evidence="2">NBRC 101365</strain>
    </source>
</reference>
<dbReference type="CDD" id="cd00093">
    <property type="entry name" value="HTH_XRE"/>
    <property type="match status" value="1"/>
</dbReference>
<dbReference type="SUPFAM" id="SSF47413">
    <property type="entry name" value="lambda repressor-like DNA-binding domains"/>
    <property type="match status" value="1"/>
</dbReference>
<proteinExistence type="predicted"/>
<evidence type="ECO:0000313" key="1">
    <source>
        <dbReference type="EMBL" id="GLS20691.1"/>
    </source>
</evidence>
<gene>
    <name evidence="1" type="ORF">GCM10007874_37080</name>
</gene>
<organism evidence="1 2">
    <name type="scientific">Labrys miyagiensis</name>
    <dbReference type="NCBI Taxonomy" id="346912"/>
    <lineage>
        <taxon>Bacteria</taxon>
        <taxon>Pseudomonadati</taxon>
        <taxon>Pseudomonadota</taxon>
        <taxon>Alphaproteobacteria</taxon>
        <taxon>Hyphomicrobiales</taxon>
        <taxon>Xanthobacteraceae</taxon>
        <taxon>Labrys</taxon>
    </lineage>
</organism>
<sequence>MNATQCKMARVALGWGVRELATAAKVSTQTVTRFERGDHLKTLTIKILQITLEEAGVEFIAENGGGVGVRLRNKSAGQQRWGD</sequence>
<protein>
    <submittedName>
        <fullName evidence="1">Transcriptional regulator</fullName>
    </submittedName>
</protein>
<dbReference type="InterPro" id="IPR010982">
    <property type="entry name" value="Lambda_DNA-bd_dom_sf"/>
</dbReference>
<dbReference type="Proteomes" id="UP001156882">
    <property type="component" value="Unassembled WGS sequence"/>
</dbReference>
<dbReference type="RefSeq" id="WP_284313772.1">
    <property type="nucleotide sequence ID" value="NZ_BSPC01000032.1"/>
</dbReference>
<dbReference type="InterPro" id="IPR001387">
    <property type="entry name" value="Cro/C1-type_HTH"/>
</dbReference>
<dbReference type="EMBL" id="BSPC01000032">
    <property type="protein sequence ID" value="GLS20691.1"/>
    <property type="molecule type" value="Genomic_DNA"/>
</dbReference>
<keyword evidence="2" id="KW-1185">Reference proteome</keyword>